<evidence type="ECO:0000313" key="1">
    <source>
        <dbReference type="EMBL" id="EDL92196.1"/>
    </source>
</evidence>
<accession>A6IY68</accession>
<reference evidence="2" key="1">
    <citation type="submission" date="2005-09" db="EMBL/GenBank/DDBJ databases">
        <authorList>
            <person name="Mural R.J."/>
            <person name="Li P.W."/>
            <person name="Adams M.D."/>
            <person name="Amanatides P.G."/>
            <person name="Baden-Tillson H."/>
            <person name="Barnstead M."/>
            <person name="Chin S.H."/>
            <person name="Dew I."/>
            <person name="Evans C.A."/>
            <person name="Ferriera S."/>
            <person name="Flanigan M."/>
            <person name="Fosler C."/>
            <person name="Glodek A."/>
            <person name="Gu Z."/>
            <person name="Holt R.A."/>
            <person name="Jennings D."/>
            <person name="Kraft C.L."/>
            <person name="Lu F."/>
            <person name="Nguyen T."/>
            <person name="Nusskern D.R."/>
            <person name="Pfannkoch C.M."/>
            <person name="Sitter C."/>
            <person name="Sutton G.G."/>
            <person name="Venter J.C."/>
            <person name="Wang Z."/>
            <person name="Woodage T."/>
            <person name="Zheng X.H."/>
            <person name="Zhong F."/>
        </authorList>
    </citation>
    <scope>NUCLEOTIDE SEQUENCE [LARGE SCALE GENOMIC DNA]</scope>
    <source>
        <strain>BN</strain>
        <strain evidence="2">Sprague-Dawley</strain>
    </source>
</reference>
<proteinExistence type="predicted"/>
<dbReference type="EMBL" id="CH473972">
    <property type="protein sequence ID" value="EDL92196.1"/>
    <property type="molecule type" value="Genomic_DNA"/>
</dbReference>
<evidence type="ECO:0000313" key="2">
    <source>
        <dbReference type="Proteomes" id="UP000234681"/>
    </source>
</evidence>
<protein>
    <submittedName>
        <fullName evidence="1">RCG63220</fullName>
    </submittedName>
</protein>
<dbReference type="Proteomes" id="UP000234681">
    <property type="component" value="Chromosome 19"/>
</dbReference>
<gene>
    <name evidence="1" type="ORF">rCG_63220</name>
</gene>
<organism evidence="1 2">
    <name type="scientific">Rattus norvegicus</name>
    <name type="common">Rat</name>
    <dbReference type="NCBI Taxonomy" id="10116"/>
    <lineage>
        <taxon>Eukaryota</taxon>
        <taxon>Metazoa</taxon>
        <taxon>Chordata</taxon>
        <taxon>Craniata</taxon>
        <taxon>Vertebrata</taxon>
        <taxon>Euteleostomi</taxon>
        <taxon>Mammalia</taxon>
        <taxon>Eutheria</taxon>
        <taxon>Euarchontoglires</taxon>
        <taxon>Glires</taxon>
        <taxon>Rodentia</taxon>
        <taxon>Myomorpha</taxon>
        <taxon>Muroidea</taxon>
        <taxon>Muridae</taxon>
        <taxon>Murinae</taxon>
        <taxon>Rattus</taxon>
    </lineage>
</organism>
<dbReference type="AlphaFoldDB" id="A6IY68"/>
<sequence length="77" mass="8546">MRGTQAVMTLKVKKLGVHSVPQAVSRTKHCWCRSLWRTPKSNRPVTGPVSSPVTDTYAFCFVLVLKKLNEAGIKSSM</sequence>
<name>A6IY68_RAT</name>